<dbReference type="EMBL" id="MLJW01002910">
    <property type="protein sequence ID" value="OIQ73324.1"/>
    <property type="molecule type" value="Genomic_DNA"/>
</dbReference>
<evidence type="ECO:0000313" key="1">
    <source>
        <dbReference type="EMBL" id="OIQ73324.1"/>
    </source>
</evidence>
<gene>
    <name evidence="1" type="ORF">GALL_450410</name>
</gene>
<proteinExistence type="predicted"/>
<accession>A0A1J5Q0F6</accession>
<protein>
    <submittedName>
        <fullName evidence="1">Uncharacterized protein</fullName>
    </submittedName>
</protein>
<dbReference type="AlphaFoldDB" id="A0A1J5Q0F6"/>
<sequence length="83" mass="9179">MTLWKSLHRKLALTEAMFKVKFFSISPWALRPVAFAAVLPMEADGQQQIPSIPTPPALASGSGLNNSIQFGTYHELRLPITLE</sequence>
<reference evidence="1" key="1">
    <citation type="submission" date="2016-10" db="EMBL/GenBank/DDBJ databases">
        <title>Sequence of Gallionella enrichment culture.</title>
        <authorList>
            <person name="Poehlein A."/>
            <person name="Muehling M."/>
            <person name="Daniel R."/>
        </authorList>
    </citation>
    <scope>NUCLEOTIDE SEQUENCE</scope>
</reference>
<organism evidence="1">
    <name type="scientific">mine drainage metagenome</name>
    <dbReference type="NCBI Taxonomy" id="410659"/>
    <lineage>
        <taxon>unclassified sequences</taxon>
        <taxon>metagenomes</taxon>
        <taxon>ecological metagenomes</taxon>
    </lineage>
</organism>
<comment type="caution">
    <text evidence="1">The sequence shown here is derived from an EMBL/GenBank/DDBJ whole genome shotgun (WGS) entry which is preliminary data.</text>
</comment>
<name>A0A1J5Q0F6_9ZZZZ</name>